<dbReference type="RefSeq" id="WP_139167935.1">
    <property type="nucleotide sequence ID" value="NZ_FMXQ01000014.1"/>
</dbReference>
<accession>A0A1G6EL22</accession>
<evidence type="ECO:0008006" key="3">
    <source>
        <dbReference type="Google" id="ProtNLM"/>
    </source>
</evidence>
<dbReference type="PANTHER" id="PTHR36978">
    <property type="entry name" value="P-LOOP CONTAINING NUCLEOTIDE TRIPHOSPHATE HYDROLASE"/>
    <property type="match status" value="1"/>
</dbReference>
<protein>
    <recommendedName>
        <fullName evidence="3">Sulfotransferase family protein</fullName>
    </recommendedName>
</protein>
<dbReference type="Pfam" id="PF17784">
    <property type="entry name" value="Sulfotransfer_4"/>
    <property type="match status" value="1"/>
</dbReference>
<reference evidence="1 2" key="1">
    <citation type="submission" date="2016-10" db="EMBL/GenBank/DDBJ databases">
        <authorList>
            <person name="de Groot N.N."/>
        </authorList>
    </citation>
    <scope>NUCLEOTIDE SEQUENCE [LARGE SCALE GENOMIC DNA]</scope>
    <source>
        <strain evidence="1 2">ATCC 35022</strain>
    </source>
</reference>
<keyword evidence="2" id="KW-1185">Reference proteome</keyword>
<evidence type="ECO:0000313" key="1">
    <source>
        <dbReference type="EMBL" id="SDB58107.1"/>
    </source>
</evidence>
<gene>
    <name evidence="1" type="ORF">SAMN02982931_04641</name>
</gene>
<dbReference type="AlphaFoldDB" id="A0A1G6EL22"/>
<dbReference type="Gene3D" id="3.40.50.300">
    <property type="entry name" value="P-loop containing nucleotide triphosphate hydrolases"/>
    <property type="match status" value="1"/>
</dbReference>
<dbReference type="EMBL" id="FMXQ01000014">
    <property type="protein sequence ID" value="SDB58107.1"/>
    <property type="molecule type" value="Genomic_DNA"/>
</dbReference>
<evidence type="ECO:0000313" key="2">
    <source>
        <dbReference type="Proteomes" id="UP000199071"/>
    </source>
</evidence>
<sequence>MALEIIGAGFGRTGTYSLKAALERLGFGRCHHMSEVIGDPDQIRLWAEAADGHANFDAIFAGFLSAVDFPVCAFWRDVLATNPEARVILSYRDPDDWYASFSQTILPLILDKAAWPENARPWFRMIERVIVERALRGRTDREGILAAYRANEAAARALEPKGRALVFHTKDGWEPLCRFLGVAIPEEPYPHTNPRAEFFAAVKAGTEESAA</sequence>
<dbReference type="STRING" id="665467.SAMN02982931_04641"/>
<dbReference type="InterPro" id="IPR040632">
    <property type="entry name" value="Sulfotransfer_4"/>
</dbReference>
<proteinExistence type="predicted"/>
<dbReference type="SUPFAM" id="SSF52540">
    <property type="entry name" value="P-loop containing nucleoside triphosphate hydrolases"/>
    <property type="match status" value="1"/>
</dbReference>
<dbReference type="Proteomes" id="UP000199071">
    <property type="component" value="Unassembled WGS sequence"/>
</dbReference>
<name>A0A1G6EL22_9HYPH</name>
<dbReference type="OrthoDB" id="9806624at2"/>
<dbReference type="PANTHER" id="PTHR36978:SF4">
    <property type="entry name" value="P-LOOP CONTAINING NUCLEOSIDE TRIPHOSPHATE HYDROLASE PROTEIN"/>
    <property type="match status" value="1"/>
</dbReference>
<organism evidence="1 2">
    <name type="scientific">Bauldia litoralis</name>
    <dbReference type="NCBI Taxonomy" id="665467"/>
    <lineage>
        <taxon>Bacteria</taxon>
        <taxon>Pseudomonadati</taxon>
        <taxon>Pseudomonadota</taxon>
        <taxon>Alphaproteobacteria</taxon>
        <taxon>Hyphomicrobiales</taxon>
        <taxon>Kaistiaceae</taxon>
        <taxon>Bauldia</taxon>
    </lineage>
</organism>
<dbReference type="InterPro" id="IPR027417">
    <property type="entry name" value="P-loop_NTPase"/>
</dbReference>